<name>A0A382MM85_9ZZZZ</name>
<proteinExistence type="predicted"/>
<dbReference type="AlphaFoldDB" id="A0A382MM85"/>
<dbReference type="EMBL" id="UINC01094192">
    <property type="protein sequence ID" value="SVC49225.1"/>
    <property type="molecule type" value="Genomic_DNA"/>
</dbReference>
<evidence type="ECO:0000313" key="1">
    <source>
        <dbReference type="EMBL" id="SVC49225.1"/>
    </source>
</evidence>
<organism evidence="1">
    <name type="scientific">marine metagenome</name>
    <dbReference type="NCBI Taxonomy" id="408172"/>
    <lineage>
        <taxon>unclassified sequences</taxon>
        <taxon>metagenomes</taxon>
        <taxon>ecological metagenomes</taxon>
    </lineage>
</organism>
<gene>
    <name evidence="1" type="ORF">METZ01_LOCUS302079</name>
</gene>
<protein>
    <submittedName>
        <fullName evidence="1">Uncharacterized protein</fullName>
    </submittedName>
</protein>
<sequence>MADRYALVVDATNSNIKEIPAADRLVADNLLLSGATPTLTIGDAGEEDTKIVFDGAAQDFHIGLDDTDDDLKIGLGSAVGTTPAISIDENQDVVANQEFRAVSYNDTYVSVASGASPAINCETGNYFKHVLDQNATFTFSNPPTSGTGYSFVLHLVQDSTSRTVTWPSEVDWAAATAPTISTGSGDDDFFVFATSDGGTIWYGFTAGQAMA</sequence>
<accession>A0A382MM85</accession>
<reference evidence="1" key="1">
    <citation type="submission" date="2018-05" db="EMBL/GenBank/DDBJ databases">
        <authorList>
            <person name="Lanie J.A."/>
            <person name="Ng W.-L."/>
            <person name="Kazmierczak K.M."/>
            <person name="Andrzejewski T.M."/>
            <person name="Davidsen T.M."/>
            <person name="Wayne K.J."/>
            <person name="Tettelin H."/>
            <person name="Glass J.I."/>
            <person name="Rusch D."/>
            <person name="Podicherti R."/>
            <person name="Tsui H.-C.T."/>
            <person name="Winkler M.E."/>
        </authorList>
    </citation>
    <scope>NUCLEOTIDE SEQUENCE</scope>
</reference>